<feature type="region of interest" description="Disordered" evidence="1">
    <location>
        <begin position="186"/>
        <end position="211"/>
    </location>
</feature>
<dbReference type="Proteomes" id="UP000601435">
    <property type="component" value="Unassembled WGS sequence"/>
</dbReference>
<sequence>MVGARCIVFDLTYQHVWSKFLAFLCFLNATLLLGEESFYSILSQLPSSSSCVRNHHVGFCNQTGDQVFRDARIQVVLSPVESETLQLEFPSVRTLWVVLVVAVANSRYMNKLQAWIVWTLAALGAFLCSAHAAITLVDLAHCGPGSPEHAIDWETLDGSWGTTQELLGERHAPLASAKRVAEYCWVPPRPRQGPRPPRPPPPDDEHEGEMKQRTMDANMTVFMRELRIALMDSASFSLDFDNQSLAYLFVQRNATQIMRELLMKLQAYGCEDMHLSHAYSSHQSGDPRAFLQLADHWELSALAAQGCEAIISGGNFALRPPTLGPQAGGNTVVLSRHLLVLAQGRGCEVVPGPSAPTLNCRDLGPPSHFHSVNNSYLSPTFVGCVARIFHACAGRSASATLTAFRSACQATCAVLMLFGYIRMLCMRVGCQRRQDTDQSWLRVAIQQALTLASSRVGVGLRGCSVRESETEAKISGSAWSPNLKAPSPQLILLHSGQSSEEAALLEWVFVAFSLLDGPAGCPKTLKFIKTLKLNP</sequence>
<dbReference type="AlphaFoldDB" id="A0A812X949"/>
<keyword evidence="2" id="KW-0812">Transmembrane</keyword>
<organism evidence="3 4">
    <name type="scientific">Symbiodinium necroappetens</name>
    <dbReference type="NCBI Taxonomy" id="1628268"/>
    <lineage>
        <taxon>Eukaryota</taxon>
        <taxon>Sar</taxon>
        <taxon>Alveolata</taxon>
        <taxon>Dinophyceae</taxon>
        <taxon>Suessiales</taxon>
        <taxon>Symbiodiniaceae</taxon>
        <taxon>Symbiodinium</taxon>
    </lineage>
</organism>
<gene>
    <name evidence="3" type="ORF">SNEC2469_LOCUS20803</name>
</gene>
<comment type="caution">
    <text evidence="3">The sequence shown here is derived from an EMBL/GenBank/DDBJ whole genome shotgun (WGS) entry which is preliminary data.</text>
</comment>
<keyword evidence="4" id="KW-1185">Reference proteome</keyword>
<dbReference type="OrthoDB" id="434248at2759"/>
<reference evidence="3" key="1">
    <citation type="submission" date="2021-02" db="EMBL/GenBank/DDBJ databases">
        <authorList>
            <person name="Dougan E. K."/>
            <person name="Rhodes N."/>
            <person name="Thang M."/>
            <person name="Chan C."/>
        </authorList>
    </citation>
    <scope>NUCLEOTIDE SEQUENCE</scope>
</reference>
<dbReference type="EMBL" id="CAJNJA010036519">
    <property type="protein sequence ID" value="CAE7721446.1"/>
    <property type="molecule type" value="Genomic_DNA"/>
</dbReference>
<evidence type="ECO:0000256" key="1">
    <source>
        <dbReference type="SAM" id="MobiDB-lite"/>
    </source>
</evidence>
<evidence type="ECO:0000313" key="4">
    <source>
        <dbReference type="Proteomes" id="UP000601435"/>
    </source>
</evidence>
<keyword evidence="2" id="KW-1133">Transmembrane helix</keyword>
<accession>A0A812X949</accession>
<name>A0A812X949_9DINO</name>
<evidence type="ECO:0000256" key="2">
    <source>
        <dbReference type="SAM" id="Phobius"/>
    </source>
</evidence>
<evidence type="ECO:0000313" key="3">
    <source>
        <dbReference type="EMBL" id="CAE7721446.1"/>
    </source>
</evidence>
<proteinExistence type="predicted"/>
<feature type="transmembrane region" description="Helical" evidence="2">
    <location>
        <begin position="115"/>
        <end position="137"/>
    </location>
</feature>
<feature type="compositionally biased region" description="Pro residues" evidence="1">
    <location>
        <begin position="187"/>
        <end position="200"/>
    </location>
</feature>
<protein>
    <submittedName>
        <fullName evidence="3">Uncharacterized protein</fullName>
    </submittedName>
</protein>
<keyword evidence="2" id="KW-0472">Membrane</keyword>